<evidence type="ECO:0000313" key="2">
    <source>
        <dbReference type="EMBL" id="MBA4615809.1"/>
    </source>
</evidence>
<reference evidence="2" key="1">
    <citation type="journal article" date="2013" name="J. Plant Res.">
        <title>Effect of fungi and light on seed germination of three Opuntia species from semiarid lands of central Mexico.</title>
        <authorList>
            <person name="Delgado-Sanchez P."/>
            <person name="Jimenez-Bremont J.F."/>
            <person name="Guerrero-Gonzalez Mde L."/>
            <person name="Flores J."/>
        </authorList>
    </citation>
    <scope>NUCLEOTIDE SEQUENCE</scope>
    <source>
        <tissue evidence="2">Cladode</tissue>
    </source>
</reference>
<keyword evidence="1" id="KW-1133">Transmembrane helix</keyword>
<reference evidence="2" key="2">
    <citation type="submission" date="2020-07" db="EMBL/GenBank/DDBJ databases">
        <authorList>
            <person name="Vera ALvarez R."/>
            <person name="Arias-Moreno D.M."/>
            <person name="Jimenez-Jacinto V."/>
            <person name="Jimenez-Bremont J.F."/>
            <person name="Swaminathan K."/>
            <person name="Moose S.P."/>
            <person name="Guerrero-Gonzalez M.L."/>
            <person name="Marino-Ramirez L."/>
            <person name="Landsman D."/>
            <person name="Rodriguez-Kessler M."/>
            <person name="Delgado-Sanchez P."/>
        </authorList>
    </citation>
    <scope>NUCLEOTIDE SEQUENCE</scope>
    <source>
        <tissue evidence="2">Cladode</tissue>
    </source>
</reference>
<keyword evidence="1" id="KW-0812">Transmembrane</keyword>
<accession>A0A7C9CLU2</accession>
<proteinExistence type="predicted"/>
<organism evidence="2">
    <name type="scientific">Opuntia streptacantha</name>
    <name type="common">Prickly pear cactus</name>
    <name type="synonym">Opuntia cardona</name>
    <dbReference type="NCBI Taxonomy" id="393608"/>
    <lineage>
        <taxon>Eukaryota</taxon>
        <taxon>Viridiplantae</taxon>
        <taxon>Streptophyta</taxon>
        <taxon>Embryophyta</taxon>
        <taxon>Tracheophyta</taxon>
        <taxon>Spermatophyta</taxon>
        <taxon>Magnoliopsida</taxon>
        <taxon>eudicotyledons</taxon>
        <taxon>Gunneridae</taxon>
        <taxon>Pentapetalae</taxon>
        <taxon>Caryophyllales</taxon>
        <taxon>Cactineae</taxon>
        <taxon>Cactaceae</taxon>
        <taxon>Opuntioideae</taxon>
        <taxon>Opuntia</taxon>
    </lineage>
</organism>
<dbReference type="EMBL" id="GISG01008876">
    <property type="protein sequence ID" value="MBA4615809.1"/>
    <property type="molecule type" value="Transcribed_RNA"/>
</dbReference>
<evidence type="ECO:0000256" key="1">
    <source>
        <dbReference type="SAM" id="Phobius"/>
    </source>
</evidence>
<dbReference type="AlphaFoldDB" id="A0A7C9CLU2"/>
<protein>
    <submittedName>
        <fullName evidence="2">Uncharacterized protein</fullName>
    </submittedName>
</protein>
<feature type="transmembrane region" description="Helical" evidence="1">
    <location>
        <begin position="86"/>
        <end position="103"/>
    </location>
</feature>
<sequence length="104" mass="12030">MLTRIENVCAFRFNRSGGFFDYDNVYYVLRIIFTQSLEDISLGVMFEKFTSSSLLLLKSFGHDLLWSLVQMVITFIIPLRSNRNSGLFIIIVVSICFELYLGIV</sequence>
<name>A0A7C9CLU2_OPUST</name>
<keyword evidence="1" id="KW-0472">Membrane</keyword>